<dbReference type="Proteomes" id="UP000198644">
    <property type="component" value="Unassembled WGS sequence"/>
</dbReference>
<gene>
    <name evidence="1" type="ORF">SAMN05216203_2630</name>
</gene>
<protein>
    <submittedName>
        <fullName evidence="1">Uncharacterized protein</fullName>
    </submittedName>
</protein>
<dbReference type="OrthoDB" id="6370030at2"/>
<name>A0A1I6J4A0_9GAMM</name>
<reference evidence="1 2" key="1">
    <citation type="submission" date="2016-10" db="EMBL/GenBank/DDBJ databases">
        <authorList>
            <person name="de Groot N.N."/>
        </authorList>
    </citation>
    <scope>NUCLEOTIDE SEQUENCE [LARGE SCALE GENOMIC DNA]</scope>
    <source>
        <strain evidence="1 2">CGMCC 1.9167</strain>
    </source>
</reference>
<dbReference type="EMBL" id="FOYW01000002">
    <property type="protein sequence ID" value="SFR73701.1"/>
    <property type="molecule type" value="Genomic_DNA"/>
</dbReference>
<keyword evidence="2" id="KW-1185">Reference proteome</keyword>
<evidence type="ECO:0000313" key="2">
    <source>
        <dbReference type="Proteomes" id="UP000198644"/>
    </source>
</evidence>
<dbReference type="STRING" id="650891.SAMN05216203_2630"/>
<sequence>MSEYQDFFTARLAENSTVPTLLCGHCQSILPPSRIFENQGENRYDLPCDIIGLCSADDCGAVNCCDEATKKAEKQRAENRIAV</sequence>
<accession>A0A1I6J4A0</accession>
<organism evidence="1 2">
    <name type="scientific">Marinobacter daqiaonensis</name>
    <dbReference type="NCBI Taxonomy" id="650891"/>
    <lineage>
        <taxon>Bacteria</taxon>
        <taxon>Pseudomonadati</taxon>
        <taxon>Pseudomonadota</taxon>
        <taxon>Gammaproteobacteria</taxon>
        <taxon>Pseudomonadales</taxon>
        <taxon>Marinobacteraceae</taxon>
        <taxon>Marinobacter</taxon>
    </lineage>
</organism>
<dbReference type="RefSeq" id="WP_092013885.1">
    <property type="nucleotide sequence ID" value="NZ_FOYW01000002.1"/>
</dbReference>
<dbReference type="AlphaFoldDB" id="A0A1I6J4A0"/>
<evidence type="ECO:0000313" key="1">
    <source>
        <dbReference type="EMBL" id="SFR73701.1"/>
    </source>
</evidence>
<proteinExistence type="predicted"/>